<protein>
    <submittedName>
        <fullName evidence="2">Uncharacterized protein</fullName>
    </submittedName>
</protein>
<evidence type="ECO:0000313" key="2">
    <source>
        <dbReference type="EMBL" id="QUH28078.1"/>
    </source>
</evidence>
<dbReference type="EMBL" id="CP058561">
    <property type="protein sequence ID" value="QUH28078.1"/>
    <property type="molecule type" value="Genomic_DNA"/>
</dbReference>
<accession>A0A8J8M8C2</accession>
<keyword evidence="1" id="KW-0812">Transmembrane</keyword>
<keyword evidence="1" id="KW-0472">Membrane</keyword>
<dbReference type="AlphaFoldDB" id="A0A8J8M8C2"/>
<name>A0A8J8M8C2_9FIRM</name>
<feature type="transmembrane region" description="Helical" evidence="1">
    <location>
        <begin position="27"/>
        <end position="52"/>
    </location>
</feature>
<organism evidence="2 3">
    <name type="scientific">Vallitalea guaymasensis</name>
    <dbReference type="NCBI Taxonomy" id="1185412"/>
    <lineage>
        <taxon>Bacteria</taxon>
        <taxon>Bacillati</taxon>
        <taxon>Bacillota</taxon>
        <taxon>Clostridia</taxon>
        <taxon>Lachnospirales</taxon>
        <taxon>Vallitaleaceae</taxon>
        <taxon>Vallitalea</taxon>
    </lineage>
</organism>
<dbReference type="KEGG" id="vgu:HYG85_03770"/>
<keyword evidence="3" id="KW-1185">Reference proteome</keyword>
<evidence type="ECO:0000313" key="3">
    <source>
        <dbReference type="Proteomes" id="UP000677305"/>
    </source>
</evidence>
<evidence type="ECO:0000256" key="1">
    <source>
        <dbReference type="SAM" id="Phobius"/>
    </source>
</evidence>
<dbReference type="Proteomes" id="UP000677305">
    <property type="component" value="Chromosome"/>
</dbReference>
<keyword evidence="1" id="KW-1133">Transmembrane helix</keyword>
<dbReference type="RefSeq" id="WP_212692347.1">
    <property type="nucleotide sequence ID" value="NZ_CP058561.1"/>
</dbReference>
<gene>
    <name evidence="2" type="ORF">HYG85_03770</name>
</gene>
<reference evidence="2 3" key="1">
    <citation type="submission" date="2020-07" db="EMBL/GenBank/DDBJ databases">
        <title>Vallitalea guaymasensis genome.</title>
        <authorList>
            <person name="Postec A."/>
        </authorList>
    </citation>
    <scope>NUCLEOTIDE SEQUENCE [LARGE SCALE GENOMIC DNA]</scope>
    <source>
        <strain evidence="2 3">Ra1766G1</strain>
    </source>
</reference>
<sequence length="113" mass="12659">MVGIGSIVLMKLIYKVLLSSMGRGLQYIIVFFIVGTSLVGASLLGTIVIFLYQNINDLSNYIYVDGFISTASHLTKYLICTYSIDNYVAHVIVKFVLFIIGIMTQLRNEKTHD</sequence>
<feature type="transmembrane region" description="Helical" evidence="1">
    <location>
        <begin position="87"/>
        <end position="106"/>
    </location>
</feature>
<proteinExistence type="predicted"/>